<organism evidence="1">
    <name type="scientific">marine metagenome</name>
    <dbReference type="NCBI Taxonomy" id="408172"/>
    <lineage>
        <taxon>unclassified sequences</taxon>
        <taxon>metagenomes</taxon>
        <taxon>ecological metagenomes</taxon>
    </lineage>
</organism>
<dbReference type="EMBL" id="UINC01085101">
    <property type="protein sequence ID" value="SVC32325.1"/>
    <property type="molecule type" value="Genomic_DNA"/>
</dbReference>
<evidence type="ECO:0000313" key="1">
    <source>
        <dbReference type="EMBL" id="SVC32325.1"/>
    </source>
</evidence>
<dbReference type="AlphaFoldDB" id="A0A382L942"/>
<name>A0A382L942_9ZZZZ</name>
<reference evidence="1" key="1">
    <citation type="submission" date="2018-05" db="EMBL/GenBank/DDBJ databases">
        <authorList>
            <person name="Lanie J.A."/>
            <person name="Ng W.-L."/>
            <person name="Kazmierczak K.M."/>
            <person name="Andrzejewski T.M."/>
            <person name="Davidsen T.M."/>
            <person name="Wayne K.J."/>
            <person name="Tettelin H."/>
            <person name="Glass J.I."/>
            <person name="Rusch D."/>
            <person name="Podicherti R."/>
            <person name="Tsui H.-C.T."/>
            <person name="Winkler M.E."/>
        </authorList>
    </citation>
    <scope>NUCLEOTIDE SEQUENCE</scope>
</reference>
<proteinExistence type="predicted"/>
<protein>
    <submittedName>
        <fullName evidence="1">Uncharacterized protein</fullName>
    </submittedName>
</protein>
<sequence length="31" mass="3548">MVFLVCVILMRSVQKETDTNSKLFFSKVKVG</sequence>
<gene>
    <name evidence="1" type="ORF">METZ01_LOCUS285179</name>
</gene>
<accession>A0A382L942</accession>